<keyword evidence="2" id="KW-1185">Reference proteome</keyword>
<accession>A0AAV7HUW2</accession>
<comment type="caution">
    <text evidence="1">The sequence shown here is derived from an EMBL/GenBank/DDBJ whole genome shotgun (WGS) entry which is preliminary data.</text>
</comment>
<sequence length="100" mass="10746">MSWQNSSATRLAAIEPSLVNARTVDLAVCLEIVFCSLLSHPFGYHLSGLHVDPGIHPSGMSSLLGLRAFSDLLFCEGGFILFPTPDSGSFPVSGYKQSQF</sequence>
<name>A0AAV7HUW2_COTGL</name>
<dbReference type="Proteomes" id="UP000826195">
    <property type="component" value="Unassembled WGS sequence"/>
</dbReference>
<dbReference type="AlphaFoldDB" id="A0AAV7HUW2"/>
<evidence type="ECO:0000313" key="1">
    <source>
        <dbReference type="EMBL" id="KAH0533541.1"/>
    </source>
</evidence>
<reference evidence="1 2" key="1">
    <citation type="journal article" date="2021" name="J. Hered.">
        <title>A chromosome-level genome assembly of the parasitoid wasp, Cotesia glomerata (Hymenoptera: Braconidae).</title>
        <authorList>
            <person name="Pinto B.J."/>
            <person name="Weis J.J."/>
            <person name="Gamble T."/>
            <person name="Ode P.J."/>
            <person name="Paul R."/>
            <person name="Zaspel J.M."/>
        </authorList>
    </citation>
    <scope>NUCLEOTIDE SEQUENCE [LARGE SCALE GENOMIC DNA]</scope>
    <source>
        <strain evidence="1">CgM1</strain>
    </source>
</reference>
<organism evidence="1 2">
    <name type="scientific">Cotesia glomerata</name>
    <name type="common">Lepidopteran parasitic wasp</name>
    <name type="synonym">Apanteles glomeratus</name>
    <dbReference type="NCBI Taxonomy" id="32391"/>
    <lineage>
        <taxon>Eukaryota</taxon>
        <taxon>Metazoa</taxon>
        <taxon>Ecdysozoa</taxon>
        <taxon>Arthropoda</taxon>
        <taxon>Hexapoda</taxon>
        <taxon>Insecta</taxon>
        <taxon>Pterygota</taxon>
        <taxon>Neoptera</taxon>
        <taxon>Endopterygota</taxon>
        <taxon>Hymenoptera</taxon>
        <taxon>Apocrita</taxon>
        <taxon>Ichneumonoidea</taxon>
        <taxon>Braconidae</taxon>
        <taxon>Microgastrinae</taxon>
        <taxon>Cotesia</taxon>
    </lineage>
</organism>
<gene>
    <name evidence="1" type="ORF">KQX54_000446</name>
</gene>
<protein>
    <submittedName>
        <fullName evidence="1">Uncharacterized protein</fullName>
    </submittedName>
</protein>
<evidence type="ECO:0000313" key="2">
    <source>
        <dbReference type="Proteomes" id="UP000826195"/>
    </source>
</evidence>
<proteinExistence type="predicted"/>
<dbReference type="EMBL" id="JAHXZJ010003107">
    <property type="protein sequence ID" value="KAH0533541.1"/>
    <property type="molecule type" value="Genomic_DNA"/>
</dbReference>